<comment type="subcellular location">
    <subcellularLocation>
        <location evidence="1">Cell membrane</location>
        <topology evidence="1">Multi-pass membrane protein</topology>
    </subcellularLocation>
</comment>
<dbReference type="Pfam" id="PF00015">
    <property type="entry name" value="MCPsignal"/>
    <property type="match status" value="1"/>
</dbReference>
<evidence type="ECO:0000256" key="11">
    <source>
        <dbReference type="SAM" id="Phobius"/>
    </source>
</evidence>
<dbReference type="PROSITE" id="PS50111">
    <property type="entry name" value="CHEMOTAXIS_TRANSDUC_2"/>
    <property type="match status" value="1"/>
</dbReference>
<dbReference type="PROSITE" id="PS50885">
    <property type="entry name" value="HAMP"/>
    <property type="match status" value="1"/>
</dbReference>
<keyword evidence="5 11" id="KW-1133">Transmembrane helix</keyword>
<feature type="domain" description="Methyl-accepting transducer" evidence="12">
    <location>
        <begin position="376"/>
        <end position="633"/>
    </location>
</feature>
<dbReference type="Gene3D" id="6.10.340.10">
    <property type="match status" value="1"/>
</dbReference>
<dbReference type="SUPFAM" id="SSF58104">
    <property type="entry name" value="Methyl-accepting chemotaxis protein (MCP) signaling domain"/>
    <property type="match status" value="1"/>
</dbReference>
<reference evidence="14 15" key="1">
    <citation type="journal article" date="2015" name="J. Biotechnol.">
        <title>Complete genome sequence of a malodorant-producing acetogen, Clostridium scatologenes ATCC 25775(T).</title>
        <authorList>
            <person name="Zhu Z."/>
            <person name="Guo T."/>
            <person name="Zheng H."/>
            <person name="Song T."/>
            <person name="Ouyang P."/>
            <person name="Xie J."/>
        </authorList>
    </citation>
    <scope>NUCLEOTIDE SEQUENCE [LARGE SCALE GENOMIC DNA]</scope>
    <source>
        <strain evidence="14 15">ATCC 25775</strain>
    </source>
</reference>
<evidence type="ECO:0000313" key="15">
    <source>
        <dbReference type="Proteomes" id="UP000033115"/>
    </source>
</evidence>
<feature type="domain" description="HAMP" evidence="13">
    <location>
        <begin position="305"/>
        <end position="357"/>
    </location>
</feature>
<dbReference type="Proteomes" id="UP000033115">
    <property type="component" value="Chromosome"/>
</dbReference>
<gene>
    <name evidence="14" type="ORF">CSCA_1987</name>
</gene>
<dbReference type="InterPro" id="IPR003660">
    <property type="entry name" value="HAMP_dom"/>
</dbReference>
<dbReference type="CDD" id="cd06225">
    <property type="entry name" value="HAMP"/>
    <property type="match status" value="1"/>
</dbReference>
<dbReference type="CDD" id="cd18773">
    <property type="entry name" value="PDC1_HK_sensor"/>
    <property type="match status" value="1"/>
</dbReference>
<organism evidence="14 15">
    <name type="scientific">Clostridium scatologenes</name>
    <dbReference type="NCBI Taxonomy" id="1548"/>
    <lineage>
        <taxon>Bacteria</taxon>
        <taxon>Bacillati</taxon>
        <taxon>Bacillota</taxon>
        <taxon>Clostridia</taxon>
        <taxon>Eubacteriales</taxon>
        <taxon>Clostridiaceae</taxon>
        <taxon>Clostridium</taxon>
    </lineage>
</organism>
<dbReference type="Pfam" id="PF02743">
    <property type="entry name" value="dCache_1"/>
    <property type="match status" value="1"/>
</dbReference>
<evidence type="ECO:0000256" key="5">
    <source>
        <dbReference type="ARBA" id="ARBA00022989"/>
    </source>
</evidence>
<feature type="coiled-coil region" evidence="10">
    <location>
        <begin position="43"/>
        <end position="70"/>
    </location>
</feature>
<evidence type="ECO:0000259" key="13">
    <source>
        <dbReference type="PROSITE" id="PS50885"/>
    </source>
</evidence>
<keyword evidence="7 9" id="KW-0807">Transducer</keyword>
<dbReference type="SMART" id="SM00304">
    <property type="entry name" value="HAMP"/>
    <property type="match status" value="1"/>
</dbReference>
<evidence type="ECO:0000256" key="2">
    <source>
        <dbReference type="ARBA" id="ARBA00022475"/>
    </source>
</evidence>
<evidence type="ECO:0000256" key="8">
    <source>
        <dbReference type="ARBA" id="ARBA00029447"/>
    </source>
</evidence>
<dbReference type="InterPro" id="IPR004089">
    <property type="entry name" value="MCPsignal_dom"/>
</dbReference>
<evidence type="ECO:0000313" key="14">
    <source>
        <dbReference type="EMBL" id="AKA69112.1"/>
    </source>
</evidence>
<keyword evidence="4 11" id="KW-0812">Transmembrane</keyword>
<dbReference type="HOGENOM" id="CLU_000445_107_19_9"/>
<dbReference type="GO" id="GO:0007165">
    <property type="term" value="P:signal transduction"/>
    <property type="evidence" value="ECO:0007669"/>
    <property type="project" value="UniProtKB-KW"/>
</dbReference>
<dbReference type="STRING" id="1548.CSCA_1987"/>
<dbReference type="Gene3D" id="1.10.287.950">
    <property type="entry name" value="Methyl-accepting chemotaxis protein"/>
    <property type="match status" value="1"/>
</dbReference>
<evidence type="ECO:0000256" key="10">
    <source>
        <dbReference type="SAM" id="Coils"/>
    </source>
</evidence>
<keyword evidence="3" id="KW-0145">Chemotaxis</keyword>
<dbReference type="GO" id="GO:0005886">
    <property type="term" value="C:plasma membrane"/>
    <property type="evidence" value="ECO:0007669"/>
    <property type="project" value="UniProtKB-SubCell"/>
</dbReference>
<keyword evidence="2" id="KW-1003">Cell membrane</keyword>
<dbReference type="KEGG" id="csq:CSCA_1987"/>
<evidence type="ECO:0000256" key="6">
    <source>
        <dbReference type="ARBA" id="ARBA00023136"/>
    </source>
</evidence>
<dbReference type="RefSeq" id="WP_029163708.1">
    <property type="nucleotide sequence ID" value="NZ_CP009933.1"/>
</dbReference>
<dbReference type="Gene3D" id="3.30.450.20">
    <property type="entry name" value="PAS domain"/>
    <property type="match status" value="2"/>
</dbReference>
<proteinExistence type="inferred from homology"/>
<dbReference type="Pfam" id="PF00672">
    <property type="entry name" value="HAMP"/>
    <property type="match status" value="1"/>
</dbReference>
<evidence type="ECO:0000256" key="4">
    <source>
        <dbReference type="ARBA" id="ARBA00022692"/>
    </source>
</evidence>
<evidence type="ECO:0000256" key="9">
    <source>
        <dbReference type="PROSITE-ProRule" id="PRU00284"/>
    </source>
</evidence>
<dbReference type="CDD" id="cd12912">
    <property type="entry name" value="PDC2_MCP_like"/>
    <property type="match status" value="1"/>
</dbReference>
<keyword evidence="6 11" id="KW-0472">Membrane</keyword>
<protein>
    <submittedName>
        <fullName evidence="14">Methyl-accepting chemotaxis protein signaling domain protein</fullName>
    </submittedName>
</protein>
<feature type="transmembrane region" description="Helical" evidence="11">
    <location>
        <begin position="7"/>
        <end position="30"/>
    </location>
</feature>
<dbReference type="PANTHER" id="PTHR32089">
    <property type="entry name" value="METHYL-ACCEPTING CHEMOTAXIS PROTEIN MCPB"/>
    <property type="match status" value="1"/>
</dbReference>
<keyword evidence="10" id="KW-0175">Coiled coil</keyword>
<dbReference type="EMBL" id="CP009933">
    <property type="protein sequence ID" value="AKA69112.1"/>
    <property type="molecule type" value="Genomic_DNA"/>
</dbReference>
<accession>A0A0E3JYN7</accession>
<evidence type="ECO:0000259" key="12">
    <source>
        <dbReference type="PROSITE" id="PS50111"/>
    </source>
</evidence>
<dbReference type="PANTHER" id="PTHR32089:SF112">
    <property type="entry name" value="LYSOZYME-LIKE PROTEIN-RELATED"/>
    <property type="match status" value="1"/>
</dbReference>
<dbReference type="GO" id="GO:0006935">
    <property type="term" value="P:chemotaxis"/>
    <property type="evidence" value="ECO:0007669"/>
    <property type="project" value="UniProtKB-KW"/>
</dbReference>
<dbReference type="AlphaFoldDB" id="A0A0E3JYN7"/>
<name>A0A0E3JYN7_CLOSL</name>
<evidence type="ECO:0000256" key="1">
    <source>
        <dbReference type="ARBA" id="ARBA00004651"/>
    </source>
</evidence>
<keyword evidence="15" id="KW-1185">Reference proteome</keyword>
<sequence length="663" mass="72863">MKLKSKFIGIFVGFAIVPLIIAGIIINFVVQNSNKNDAYGRLKEELTISQRSMQEDIEMLKNAALESENDELLVRYLNNRSSDELKDKVSDKYKKIMDKYGVFSNVIIVSGDEKFLTDAIKSGIEKKGLEIPAYVIKAKETKKMVIGSIQKAKTTGAPVFVICVPVLNDEKQILCYVNYSVDLETLSKKYITNIKIGTSGYIFAMDNNGTILMHPDKKEIFQKNFLHTSIANEVLHKKTGIGEYEYNGIRRLIAYNMDKDMGLIYVANIPTSEFMEISKAVINIMLIIGTIALFITAILALLISKSMTNRINKIVNAMEHVAKGDFTTNVDVESKDEIGIMASRINETLNQLRFSVSGVKENSSNVGSMSATLANNSKDMNTAASQVATAVEEIANGVVNQTRELLDVSKQLDMFNVELNDIHNKISSVSTSSKDAGNKAVLGKNYIETLTESITKVKQSFSKVNTKINGLGITVSEIGKITDSINEISEQTNLLALNAAIEAARAGEQGKGFAVVADEVRKLAEESSKASNEIMNLIKLVSDETKEVIDTSKQMDNLIGDQTDIVEKTIESFDTILKSVQGIEPMVDETYNSVKNAIMAKDIVVNKIENITSVAEEVSASTEEVSASGEEMLSSTEEVAHIAYQLDESVNSLTSKVQGFKVE</sequence>
<dbReference type="CDD" id="cd11386">
    <property type="entry name" value="MCP_signal"/>
    <property type="match status" value="1"/>
</dbReference>
<evidence type="ECO:0000256" key="7">
    <source>
        <dbReference type="ARBA" id="ARBA00023224"/>
    </source>
</evidence>
<feature type="transmembrane region" description="Helical" evidence="11">
    <location>
        <begin position="280"/>
        <end position="303"/>
    </location>
</feature>
<comment type="similarity">
    <text evidence="8">Belongs to the methyl-accepting chemotaxis (MCP) protein family.</text>
</comment>
<dbReference type="SMART" id="SM00283">
    <property type="entry name" value="MA"/>
    <property type="match status" value="1"/>
</dbReference>
<evidence type="ECO:0000256" key="3">
    <source>
        <dbReference type="ARBA" id="ARBA00022500"/>
    </source>
</evidence>
<dbReference type="InterPro" id="IPR033479">
    <property type="entry name" value="dCache_1"/>
</dbReference>